<dbReference type="AlphaFoldDB" id="A0A6L9LGL6"/>
<keyword evidence="2" id="KW-0012">Acyltransferase</keyword>
<keyword evidence="1 4" id="KW-0808">Transferase</keyword>
<comment type="caution">
    <text evidence="4">The sequence shown here is derived from an EMBL/GenBank/DDBJ whole genome shotgun (WGS) entry which is preliminary data.</text>
</comment>
<protein>
    <submittedName>
        <fullName evidence="4">GNAT family N-acetyltransferase</fullName>
    </submittedName>
</protein>
<evidence type="ECO:0000259" key="3">
    <source>
        <dbReference type="PROSITE" id="PS51186"/>
    </source>
</evidence>
<dbReference type="InterPro" id="IPR000182">
    <property type="entry name" value="GNAT_dom"/>
</dbReference>
<keyword evidence="5" id="KW-1185">Reference proteome</keyword>
<feature type="domain" description="N-acetyltransferase" evidence="3">
    <location>
        <begin position="5"/>
        <end position="173"/>
    </location>
</feature>
<dbReference type="InterPro" id="IPR016181">
    <property type="entry name" value="Acyl_CoA_acyltransferase"/>
</dbReference>
<evidence type="ECO:0000256" key="1">
    <source>
        <dbReference type="ARBA" id="ARBA00022679"/>
    </source>
</evidence>
<reference evidence="4 5" key="1">
    <citation type="submission" date="2020-02" db="EMBL/GenBank/DDBJ databases">
        <title>Draft genome sequence of two Spirosoma agri KCTC 52727 and Spirosoma terrae KCTC 52035.</title>
        <authorList>
            <person name="Rojas J."/>
            <person name="Ambika Manirajan B."/>
            <person name="Suarez C."/>
            <person name="Ratering S."/>
            <person name="Schnell S."/>
        </authorList>
    </citation>
    <scope>NUCLEOTIDE SEQUENCE [LARGE SCALE GENOMIC DNA]</scope>
    <source>
        <strain evidence="4 5">KCTC 52035</strain>
    </source>
</reference>
<dbReference type="CDD" id="cd04301">
    <property type="entry name" value="NAT_SF"/>
    <property type="match status" value="1"/>
</dbReference>
<gene>
    <name evidence="4" type="ORF">GK108_25880</name>
</gene>
<dbReference type="Proteomes" id="UP000474175">
    <property type="component" value="Unassembled WGS sequence"/>
</dbReference>
<dbReference type="SUPFAM" id="SSF55729">
    <property type="entry name" value="Acyl-CoA N-acyltransferases (Nat)"/>
    <property type="match status" value="1"/>
</dbReference>
<dbReference type="EMBL" id="JAAFZH010000016">
    <property type="protein sequence ID" value="NDU98341.1"/>
    <property type="molecule type" value="Genomic_DNA"/>
</dbReference>
<dbReference type="PANTHER" id="PTHR43877:SF2">
    <property type="entry name" value="AMINOALKYLPHOSPHONATE N-ACETYLTRANSFERASE-RELATED"/>
    <property type="match status" value="1"/>
</dbReference>
<dbReference type="PROSITE" id="PS51186">
    <property type="entry name" value="GNAT"/>
    <property type="match status" value="1"/>
</dbReference>
<evidence type="ECO:0000313" key="4">
    <source>
        <dbReference type="EMBL" id="NDU98341.1"/>
    </source>
</evidence>
<dbReference type="Pfam" id="PF13673">
    <property type="entry name" value="Acetyltransf_10"/>
    <property type="match status" value="1"/>
</dbReference>
<dbReference type="GO" id="GO:0016747">
    <property type="term" value="F:acyltransferase activity, transferring groups other than amino-acyl groups"/>
    <property type="evidence" value="ECO:0007669"/>
    <property type="project" value="InterPro"/>
</dbReference>
<dbReference type="InterPro" id="IPR050832">
    <property type="entry name" value="Bact_Acetyltransf"/>
</dbReference>
<sequence length="178" mass="19532">MMNHTHISVATLDDVTLLNTLVNSAYRGDSSRKGWTTEADLLGGIRINEEGLRTMLQNPASTILKFEVDGQLTGCVYLEKQQNSLYLGMLTVSPEAQTNGIGKQLLSAAEQVALDQQCTAITMTVISVRHELIAWYQRRGYQSTGETKPFPTDVAFGLPNQPLEFLVMTKNLSVPATA</sequence>
<dbReference type="Gene3D" id="3.40.630.30">
    <property type="match status" value="1"/>
</dbReference>
<evidence type="ECO:0000256" key="2">
    <source>
        <dbReference type="ARBA" id="ARBA00023315"/>
    </source>
</evidence>
<name>A0A6L9LGL6_9BACT</name>
<dbReference type="PANTHER" id="PTHR43877">
    <property type="entry name" value="AMINOALKYLPHOSPHONATE N-ACETYLTRANSFERASE-RELATED-RELATED"/>
    <property type="match status" value="1"/>
</dbReference>
<organism evidence="4 5">
    <name type="scientific">Spirosoma terrae</name>
    <dbReference type="NCBI Taxonomy" id="1968276"/>
    <lineage>
        <taxon>Bacteria</taxon>
        <taxon>Pseudomonadati</taxon>
        <taxon>Bacteroidota</taxon>
        <taxon>Cytophagia</taxon>
        <taxon>Cytophagales</taxon>
        <taxon>Cytophagaceae</taxon>
        <taxon>Spirosoma</taxon>
    </lineage>
</organism>
<evidence type="ECO:0000313" key="5">
    <source>
        <dbReference type="Proteomes" id="UP000474175"/>
    </source>
</evidence>
<accession>A0A6L9LGL6</accession>
<dbReference type="RefSeq" id="WP_163954471.1">
    <property type="nucleotide sequence ID" value="NZ_JAAFZH010000016.1"/>
</dbReference>
<proteinExistence type="predicted"/>